<dbReference type="InterPro" id="IPR036047">
    <property type="entry name" value="F-box-like_dom_sf"/>
</dbReference>
<evidence type="ECO:0000256" key="1">
    <source>
        <dbReference type="ARBA" id="ARBA00022786"/>
    </source>
</evidence>
<evidence type="ECO:0000313" key="3">
    <source>
        <dbReference type="EMBL" id="KAA8913559.1"/>
    </source>
</evidence>
<evidence type="ECO:0000313" key="4">
    <source>
        <dbReference type="Proteomes" id="UP000761534"/>
    </source>
</evidence>
<dbReference type="EMBL" id="SWFS01000223">
    <property type="protein sequence ID" value="KAA8913559.1"/>
    <property type="molecule type" value="Genomic_DNA"/>
</dbReference>
<proteinExistence type="predicted"/>
<feature type="domain" description="F-box/LRR-repeat protein 15-like leucin rich repeat" evidence="2">
    <location>
        <begin position="234"/>
        <end position="426"/>
    </location>
</feature>
<dbReference type="InterPro" id="IPR057207">
    <property type="entry name" value="FBXL15_LRR"/>
</dbReference>
<dbReference type="InterPro" id="IPR006553">
    <property type="entry name" value="Leu-rich_rpt_Cys-con_subtyp"/>
</dbReference>
<dbReference type="SMART" id="SM00367">
    <property type="entry name" value="LRR_CC"/>
    <property type="match status" value="12"/>
</dbReference>
<sequence length="509" mass="56896">MSVRTRIDQLPPELLNIVFAYLHSKKEKWAFILVCKSFFNSCVDDVWFRPQFTSHDKLASFVAVLSATDHLSIGYASLVRRLNLTSVYEHVTDETLRRLSVLTHLERLTISNCMQLTDDGVIPIIENNPNLQSIDLSNNDLLTGRTLQALATHCPRLGGVYASNCKLLTDHCVSQLARGCALLKRVKLNGCYDLKDDCVYELIRHCPLLVEIDLSACGNITNELVTAALETLPQLRELRLQNHLRISDKAFLSLSSNAHLEKLRIIDLTACSLITDDTVHRLVNAAPKLRNVVLAKCVNLTDMGIHALTRLGKSLHYLHLGHCANITDAGINALVKCCHRILYIDVACCTQLTNAAVKDLATLPRLRRIGLVKCQNITDDAIYALAHKNGDANTLERIHLSYCGNITLLAVLRLVNACQKLTHLSLTGVPPFMRHDLTQYCRPPPPEFTQHQQAVFCVFSGSGVDKLRDHLNMLLNENPDSISPLVDHQRYFTVVEDEVEDDVVGFTSD</sequence>
<dbReference type="Gene3D" id="3.80.10.10">
    <property type="entry name" value="Ribonuclease Inhibitor"/>
    <property type="match status" value="2"/>
</dbReference>
<dbReference type="OrthoDB" id="10257471at2759"/>
<dbReference type="SUPFAM" id="SSF81383">
    <property type="entry name" value="F-box domain"/>
    <property type="match status" value="1"/>
</dbReference>
<comment type="caution">
    <text evidence="3">The sequence shown here is derived from an EMBL/GenBank/DDBJ whole genome shotgun (WGS) entry which is preliminary data.</text>
</comment>
<dbReference type="InterPro" id="IPR050648">
    <property type="entry name" value="F-box_LRR-repeat"/>
</dbReference>
<dbReference type="PANTHER" id="PTHR13382:SF67">
    <property type="entry name" value="SCF E3 UBIQUITIN LIGASE COMPLEX F-BOX PROTEIN POF2"/>
    <property type="match status" value="1"/>
</dbReference>
<keyword evidence="1" id="KW-0833">Ubl conjugation pathway</keyword>
<organism evidence="3 4">
    <name type="scientific">Trichomonascus ciferrii</name>
    <dbReference type="NCBI Taxonomy" id="44093"/>
    <lineage>
        <taxon>Eukaryota</taxon>
        <taxon>Fungi</taxon>
        <taxon>Dikarya</taxon>
        <taxon>Ascomycota</taxon>
        <taxon>Saccharomycotina</taxon>
        <taxon>Dipodascomycetes</taxon>
        <taxon>Dipodascales</taxon>
        <taxon>Trichomonascaceae</taxon>
        <taxon>Trichomonascus</taxon>
        <taxon>Trichomonascus ciferrii complex</taxon>
    </lineage>
</organism>
<dbReference type="AlphaFoldDB" id="A0A642VAT6"/>
<keyword evidence="4" id="KW-1185">Reference proteome</keyword>
<name>A0A642VAT6_9ASCO</name>
<accession>A0A642VAT6</accession>
<dbReference type="GO" id="GO:0005737">
    <property type="term" value="C:cytoplasm"/>
    <property type="evidence" value="ECO:0007669"/>
    <property type="project" value="TreeGrafter"/>
</dbReference>
<dbReference type="InterPro" id="IPR032675">
    <property type="entry name" value="LRR_dom_sf"/>
</dbReference>
<dbReference type="VEuPathDB" id="FungiDB:TRICI_003163"/>
<dbReference type="Pfam" id="PF25372">
    <property type="entry name" value="DUF7885"/>
    <property type="match status" value="1"/>
</dbReference>
<dbReference type="SUPFAM" id="SSF52047">
    <property type="entry name" value="RNI-like"/>
    <property type="match status" value="2"/>
</dbReference>
<dbReference type="InterPro" id="IPR001611">
    <property type="entry name" value="Leu-rich_rpt"/>
</dbReference>
<protein>
    <recommendedName>
        <fullName evidence="2">F-box/LRR-repeat protein 15-like leucin rich repeat domain-containing protein</fullName>
    </recommendedName>
</protein>
<reference evidence="3" key="1">
    <citation type="journal article" date="2019" name="G3 (Bethesda)">
        <title>Genome Assemblies of Two Rare Opportunistic Yeast Pathogens: Diutina rugosa (syn. Candida rugosa) and Trichomonascus ciferrii (syn. Candida ciferrii).</title>
        <authorList>
            <person name="Mixao V."/>
            <person name="Saus E."/>
            <person name="Hansen A.P."/>
            <person name="Lass-Florl C."/>
            <person name="Gabaldon T."/>
        </authorList>
    </citation>
    <scope>NUCLEOTIDE SEQUENCE</scope>
    <source>
        <strain evidence="3">CBS 4856</strain>
    </source>
</reference>
<dbReference type="Proteomes" id="UP000761534">
    <property type="component" value="Unassembled WGS sequence"/>
</dbReference>
<dbReference type="PANTHER" id="PTHR13382">
    <property type="entry name" value="MITOCHONDRIAL ATP SYNTHASE COUPLING FACTOR B"/>
    <property type="match status" value="1"/>
</dbReference>
<evidence type="ECO:0000259" key="2">
    <source>
        <dbReference type="Pfam" id="PF25372"/>
    </source>
</evidence>
<dbReference type="Pfam" id="PF13516">
    <property type="entry name" value="LRR_6"/>
    <property type="match status" value="1"/>
</dbReference>
<gene>
    <name evidence="3" type="ORF">TRICI_003163</name>
</gene>